<dbReference type="InterPro" id="IPR016163">
    <property type="entry name" value="Ald_DH_C"/>
</dbReference>
<dbReference type="EMBL" id="OBML01000007">
    <property type="protein sequence ID" value="SOC13234.1"/>
    <property type="molecule type" value="Genomic_DNA"/>
</dbReference>
<dbReference type="Gene3D" id="3.40.605.10">
    <property type="entry name" value="Aldehyde Dehydrogenase, Chain A, domain 1"/>
    <property type="match status" value="1"/>
</dbReference>
<evidence type="ECO:0000313" key="6">
    <source>
        <dbReference type="EMBL" id="SOC13234.1"/>
    </source>
</evidence>
<dbReference type="Gene3D" id="3.40.309.10">
    <property type="entry name" value="Aldehyde Dehydrogenase, Chain A, domain 2"/>
    <property type="match status" value="1"/>
</dbReference>
<organism evidence="6 7">
    <name type="scientific">Stappia indica</name>
    <dbReference type="NCBI Taxonomy" id="538381"/>
    <lineage>
        <taxon>Bacteria</taxon>
        <taxon>Pseudomonadati</taxon>
        <taxon>Pseudomonadota</taxon>
        <taxon>Alphaproteobacteria</taxon>
        <taxon>Hyphomicrobiales</taxon>
        <taxon>Stappiaceae</taxon>
        <taxon>Stappia</taxon>
    </lineage>
</organism>
<evidence type="ECO:0000256" key="3">
    <source>
        <dbReference type="PROSITE-ProRule" id="PRU10007"/>
    </source>
</evidence>
<accession>A0A285SX83</accession>
<dbReference type="OrthoDB" id="7827050at2"/>
<dbReference type="AlphaFoldDB" id="A0A285SX83"/>
<keyword evidence="2 4" id="KW-0560">Oxidoreductase</keyword>
<gene>
    <name evidence="6" type="ORF">SAMN05421512_107112</name>
</gene>
<evidence type="ECO:0000256" key="2">
    <source>
        <dbReference type="ARBA" id="ARBA00023002"/>
    </source>
</evidence>
<dbReference type="PANTHER" id="PTHR11699">
    <property type="entry name" value="ALDEHYDE DEHYDROGENASE-RELATED"/>
    <property type="match status" value="1"/>
</dbReference>
<feature type="active site" evidence="3">
    <location>
        <position position="254"/>
    </location>
</feature>
<feature type="domain" description="Aldehyde dehydrogenase" evidence="5">
    <location>
        <begin position="25"/>
        <end position="480"/>
    </location>
</feature>
<evidence type="ECO:0000256" key="4">
    <source>
        <dbReference type="RuleBase" id="RU003345"/>
    </source>
</evidence>
<dbReference type="PROSITE" id="PS00687">
    <property type="entry name" value="ALDEHYDE_DEHYDR_GLU"/>
    <property type="match status" value="1"/>
</dbReference>
<proteinExistence type="inferred from homology"/>
<dbReference type="InterPro" id="IPR016161">
    <property type="entry name" value="Ald_DH/histidinol_DH"/>
</dbReference>
<keyword evidence="7" id="KW-1185">Reference proteome</keyword>
<protein>
    <submittedName>
        <fullName evidence="6">Aldehyde dehydrogenase (NAD+)/betaine-aldehyde dehydrogenase</fullName>
    </submittedName>
</protein>
<dbReference type="FunFam" id="3.40.605.10:FF:000007">
    <property type="entry name" value="NAD/NADP-dependent betaine aldehyde dehydrogenase"/>
    <property type="match status" value="1"/>
</dbReference>
<dbReference type="InterPro" id="IPR016160">
    <property type="entry name" value="Ald_DH_CS_CYS"/>
</dbReference>
<dbReference type="InterPro" id="IPR016162">
    <property type="entry name" value="Ald_DH_N"/>
</dbReference>
<dbReference type="GO" id="GO:0016620">
    <property type="term" value="F:oxidoreductase activity, acting on the aldehyde or oxo group of donors, NAD or NADP as acceptor"/>
    <property type="evidence" value="ECO:0007669"/>
    <property type="project" value="InterPro"/>
</dbReference>
<sequence>MLDRTSITAFGHIINGKVVDRAENGGIDVVDPADGRVFARLPRGGAAEVDRAVEAARAAFEGEWGAKSALERGRILMRFSALILEHAEELAELECLDTGKPLTQARNDITATARYFEYYGSAADKHHGETIPYSKGMTVLALRVPHGVTGHIIPWNYPSQIFGRSVGGALAAGNACVVKPAEDACLTPLRLAELALEAGLPAGALNIVCGLGMEAGAALAGHTGINHISFTGSPQTGTAVAKAAAENHVPVTLELGGKSPQVLFADANLDEALPVVVNAIVQNAGQTCAAGSRVLIERSIYPEVMKRLAERFAALKVGPGIDDPDCGPIVSARQLRRVTELVEAALADGARVVAQAQKNADAPDGGYYFPPMLLDGAAPDSRLACDEIFGPVLAAFPFDDEAEAIRLANGTPYGLTASVWTQDGGRQMRCAHAIEAGQVFINNYGAGGGIELPFGGMKRSGYGREKAFEGMVSFTTIKTVVLKHG</sequence>
<dbReference type="Pfam" id="PF00171">
    <property type="entry name" value="Aldedh"/>
    <property type="match status" value="1"/>
</dbReference>
<dbReference type="Proteomes" id="UP000219331">
    <property type="component" value="Unassembled WGS sequence"/>
</dbReference>
<evidence type="ECO:0000259" key="5">
    <source>
        <dbReference type="Pfam" id="PF00171"/>
    </source>
</evidence>
<dbReference type="SUPFAM" id="SSF53720">
    <property type="entry name" value="ALDH-like"/>
    <property type="match status" value="1"/>
</dbReference>
<dbReference type="STRING" id="538381.GCA_001696535_03633"/>
<name>A0A285SX83_9HYPH</name>
<reference evidence="6 7" key="1">
    <citation type="submission" date="2017-08" db="EMBL/GenBank/DDBJ databases">
        <authorList>
            <person name="de Groot N.N."/>
        </authorList>
    </citation>
    <scope>NUCLEOTIDE SEQUENCE [LARGE SCALE GENOMIC DNA]</scope>
    <source>
        <strain evidence="6 7">USBA 352</strain>
    </source>
</reference>
<comment type="similarity">
    <text evidence="1 4">Belongs to the aldehyde dehydrogenase family.</text>
</comment>
<evidence type="ECO:0000313" key="7">
    <source>
        <dbReference type="Proteomes" id="UP000219331"/>
    </source>
</evidence>
<evidence type="ECO:0000256" key="1">
    <source>
        <dbReference type="ARBA" id="ARBA00009986"/>
    </source>
</evidence>
<dbReference type="InterPro" id="IPR029510">
    <property type="entry name" value="Ald_DH_CS_GLU"/>
</dbReference>
<dbReference type="CDD" id="cd07109">
    <property type="entry name" value="ALDH_AAS00426"/>
    <property type="match status" value="1"/>
</dbReference>
<dbReference type="InterPro" id="IPR015590">
    <property type="entry name" value="Aldehyde_DH_dom"/>
</dbReference>
<dbReference type="RefSeq" id="WP_097175320.1">
    <property type="nucleotide sequence ID" value="NZ_OBML01000007.1"/>
</dbReference>
<dbReference type="PROSITE" id="PS00070">
    <property type="entry name" value="ALDEHYDE_DEHYDR_CYS"/>
    <property type="match status" value="1"/>
</dbReference>